<evidence type="ECO:0000256" key="7">
    <source>
        <dbReference type="SAM" id="Phobius"/>
    </source>
</evidence>
<dbReference type="Pfam" id="PF03734">
    <property type="entry name" value="YkuD"/>
    <property type="match status" value="1"/>
</dbReference>
<dbReference type="InterPro" id="IPR038054">
    <property type="entry name" value="LD_TPept-like_central_sf"/>
</dbReference>
<evidence type="ECO:0000313" key="9">
    <source>
        <dbReference type="EMBL" id="PEG32364.1"/>
    </source>
</evidence>
<keyword evidence="2" id="KW-0808">Transferase</keyword>
<proteinExistence type="predicted"/>
<feature type="transmembrane region" description="Helical" evidence="7">
    <location>
        <begin position="15"/>
        <end position="34"/>
    </location>
</feature>
<dbReference type="GO" id="GO:0071972">
    <property type="term" value="F:peptidoglycan L,D-transpeptidase activity"/>
    <property type="evidence" value="ECO:0007669"/>
    <property type="project" value="TreeGrafter"/>
</dbReference>
<keyword evidence="7" id="KW-0472">Membrane</keyword>
<evidence type="ECO:0000256" key="3">
    <source>
        <dbReference type="ARBA" id="ARBA00022960"/>
    </source>
</evidence>
<keyword evidence="5 6" id="KW-0961">Cell wall biogenesis/degradation</keyword>
<organism evidence="9 10">
    <name type="scientific">Clostridium neonatale</name>
    <dbReference type="NCBI Taxonomy" id="137838"/>
    <lineage>
        <taxon>Bacteria</taxon>
        <taxon>Bacillati</taxon>
        <taxon>Bacillota</taxon>
        <taxon>Clostridia</taxon>
        <taxon>Eubacteriales</taxon>
        <taxon>Clostridiaceae</taxon>
        <taxon>Clostridium</taxon>
    </lineage>
</organism>
<dbReference type="GO" id="GO:0008360">
    <property type="term" value="P:regulation of cell shape"/>
    <property type="evidence" value="ECO:0007669"/>
    <property type="project" value="UniProtKB-UniRule"/>
</dbReference>
<name>A0A2A7MKY5_9CLOT</name>
<dbReference type="EMBL" id="PDCJ01000001">
    <property type="protein sequence ID" value="PEG32364.1"/>
    <property type="molecule type" value="Genomic_DNA"/>
</dbReference>
<keyword evidence="4 6" id="KW-0573">Peptidoglycan synthesis</keyword>
<dbReference type="InterPro" id="IPR050979">
    <property type="entry name" value="LD-transpeptidase"/>
</dbReference>
<dbReference type="Gene3D" id="2.40.440.10">
    <property type="entry name" value="L,D-transpeptidase catalytic domain-like"/>
    <property type="match status" value="1"/>
</dbReference>
<dbReference type="SUPFAM" id="SSF141523">
    <property type="entry name" value="L,D-transpeptidase catalytic domain-like"/>
    <property type="match status" value="1"/>
</dbReference>
<evidence type="ECO:0000256" key="5">
    <source>
        <dbReference type="ARBA" id="ARBA00023316"/>
    </source>
</evidence>
<dbReference type="STRING" id="137838.GCA_001458595_03877"/>
<dbReference type="InterPro" id="IPR038063">
    <property type="entry name" value="Transpep_catalytic_dom"/>
</dbReference>
<keyword evidence="10" id="KW-1185">Reference proteome</keyword>
<dbReference type="InterPro" id="IPR005490">
    <property type="entry name" value="LD_TPept_cat_dom"/>
</dbReference>
<dbReference type="AlphaFoldDB" id="A0A2A7MKY5"/>
<dbReference type="Gene3D" id="3.10.20.800">
    <property type="match status" value="1"/>
</dbReference>
<dbReference type="GO" id="GO:0071555">
    <property type="term" value="P:cell wall organization"/>
    <property type="evidence" value="ECO:0007669"/>
    <property type="project" value="UniProtKB-UniRule"/>
</dbReference>
<dbReference type="Pfam" id="PF12229">
    <property type="entry name" value="PG_binding_4"/>
    <property type="match status" value="2"/>
</dbReference>
<evidence type="ECO:0000256" key="6">
    <source>
        <dbReference type="PROSITE-ProRule" id="PRU01373"/>
    </source>
</evidence>
<dbReference type="OrthoDB" id="3176960at2"/>
<protein>
    <submittedName>
        <fullName evidence="9">Peptidoglycan-binding protein</fullName>
    </submittedName>
</protein>
<keyword evidence="3 6" id="KW-0133">Cell shape</keyword>
<evidence type="ECO:0000256" key="4">
    <source>
        <dbReference type="ARBA" id="ARBA00022984"/>
    </source>
</evidence>
<keyword evidence="7" id="KW-0812">Transmembrane</keyword>
<comment type="pathway">
    <text evidence="1 6">Cell wall biogenesis; peptidoglycan biosynthesis.</text>
</comment>
<dbReference type="PANTHER" id="PTHR30582">
    <property type="entry name" value="L,D-TRANSPEPTIDASE"/>
    <property type="match status" value="1"/>
</dbReference>
<dbReference type="InterPro" id="IPR022029">
    <property type="entry name" value="YoaR-like_PG-bd"/>
</dbReference>
<dbReference type="PROSITE" id="PS52029">
    <property type="entry name" value="LD_TPASE"/>
    <property type="match status" value="1"/>
</dbReference>
<feature type="active site" description="Proton donor/acceptor" evidence="6">
    <location>
        <position position="415"/>
    </location>
</feature>
<gene>
    <name evidence="9" type="ORF">CQ394_11925</name>
</gene>
<reference evidence="9 10" key="1">
    <citation type="submission" date="2017-10" db="EMBL/GenBank/DDBJ databases">
        <title>Effective Description of Clostridium neonatale sp. nov. linked to necrotizing enterocolitis in neonates and a clarification of species assignable to the genus Clostridium (Prazmowski 1880) emend. Lawson and Rainey 2016.</title>
        <authorList>
            <person name="Bernard K."/>
            <person name="Burdz T."/>
            <person name="Wiebe D."/>
            <person name="Balcewich B."/>
            <person name="Alfa M."/>
            <person name="Bernier A.-M."/>
        </authorList>
    </citation>
    <scope>NUCLEOTIDE SEQUENCE [LARGE SCALE GENOMIC DNA]</scope>
    <source>
        <strain evidence="9 10">LCDC99A005</strain>
    </source>
</reference>
<dbReference type="GO" id="GO:0016740">
    <property type="term" value="F:transferase activity"/>
    <property type="evidence" value="ECO:0007669"/>
    <property type="project" value="UniProtKB-KW"/>
</dbReference>
<dbReference type="RefSeq" id="WP_058296509.1">
    <property type="nucleotide sequence ID" value="NZ_CAKJVD010000083.1"/>
</dbReference>
<evidence type="ECO:0000313" key="10">
    <source>
        <dbReference type="Proteomes" id="UP000220840"/>
    </source>
</evidence>
<evidence type="ECO:0000256" key="1">
    <source>
        <dbReference type="ARBA" id="ARBA00004752"/>
    </source>
</evidence>
<dbReference type="GO" id="GO:0018104">
    <property type="term" value="P:peptidoglycan-protein cross-linking"/>
    <property type="evidence" value="ECO:0007669"/>
    <property type="project" value="TreeGrafter"/>
</dbReference>
<dbReference type="CDD" id="cd16913">
    <property type="entry name" value="YkuD_like"/>
    <property type="match status" value="1"/>
</dbReference>
<accession>A0A2A7MKY5</accession>
<comment type="caution">
    <text evidence="9">The sequence shown here is derived from an EMBL/GenBank/DDBJ whole genome shotgun (WGS) entry which is preliminary data.</text>
</comment>
<keyword evidence="7" id="KW-1133">Transmembrane helix</keyword>
<evidence type="ECO:0000256" key="2">
    <source>
        <dbReference type="ARBA" id="ARBA00022679"/>
    </source>
</evidence>
<dbReference type="PANTHER" id="PTHR30582:SF33">
    <property type="entry name" value="EXPORTED PROTEIN"/>
    <property type="match status" value="1"/>
</dbReference>
<dbReference type="SUPFAM" id="SSF143985">
    <property type="entry name" value="L,D-transpeptidase pre-catalytic domain-like"/>
    <property type="match status" value="1"/>
</dbReference>
<sequence>MGENKKKKIIKKNGAIITLICIVFIIYIGITIFFRTHFYNTTIDGINMFGKSVEDAKDIISYKLDNYCVNINEEDQKTQYITGNSIGLKYDLGNQIEKIKDKENPFWCIAGMLKHNSYETNSLVTVDKELLKKSVDKIIELRSKDVRQNENAKIDYRNGEYIVVDERYGNIIDKNVLEEKITEAVEKLEQEINIEKLDCYTKPEYTSKSKEVLQAKDTLNKYLCAEVTYSFGNDKEILNKEQIRNWLRIDDKYEVYIDDKNVKEYIKTLANKYNTVGKEREFTTSLGNKIKVAGGSYGNKIDEDFEGVLLIEAIKNGKNISKEPEYLQKAASTGKNDIGNTYVEIDLSRQHLWFYKAGRLITEGDIVSGNVNNDCATPAGIYSLVYKQKDTVLKGQGYASPVNFWMPFNGGIGIHDASWRYNFGGDIYTTNGSHGCINAPYDLAIKIFNNIEPGTPVVCYHE</sequence>
<dbReference type="GO" id="GO:0005576">
    <property type="term" value="C:extracellular region"/>
    <property type="evidence" value="ECO:0007669"/>
    <property type="project" value="TreeGrafter"/>
</dbReference>
<feature type="active site" description="Nucleophile" evidence="6">
    <location>
        <position position="436"/>
    </location>
</feature>
<evidence type="ECO:0000259" key="8">
    <source>
        <dbReference type="PROSITE" id="PS52029"/>
    </source>
</evidence>
<feature type="domain" description="L,D-TPase catalytic" evidence="8">
    <location>
        <begin position="341"/>
        <end position="460"/>
    </location>
</feature>
<dbReference type="Proteomes" id="UP000220840">
    <property type="component" value="Unassembled WGS sequence"/>
</dbReference>
<dbReference type="UniPathway" id="UPA00219"/>